<dbReference type="InterPro" id="IPR011057">
    <property type="entry name" value="Mss4-like_sf"/>
</dbReference>
<evidence type="ECO:0000259" key="10">
    <source>
        <dbReference type="PROSITE" id="PS50262"/>
    </source>
</evidence>
<reference evidence="12" key="1">
    <citation type="submission" date="2021-02" db="EMBL/GenBank/DDBJ databases">
        <authorList>
            <person name="Nowell W R."/>
        </authorList>
    </citation>
    <scope>NUCLEOTIDE SEQUENCE</scope>
</reference>
<dbReference type="GO" id="GO:0046872">
    <property type="term" value="F:metal ion binding"/>
    <property type="evidence" value="ECO:0007669"/>
    <property type="project" value="UniProtKB-KW"/>
</dbReference>
<dbReference type="GO" id="GO:0016846">
    <property type="term" value="F:carbon-sulfur lyase activity"/>
    <property type="evidence" value="ECO:0007669"/>
    <property type="project" value="InterPro"/>
</dbReference>
<feature type="domain" description="G-protein coupled receptors family 1 profile" evidence="10">
    <location>
        <begin position="36"/>
        <end position="240"/>
    </location>
</feature>
<dbReference type="Gene3D" id="1.20.1070.10">
    <property type="entry name" value="Rhodopsin 7-helix transmembrane proteins"/>
    <property type="match status" value="1"/>
</dbReference>
<evidence type="ECO:0000256" key="9">
    <source>
        <dbReference type="SAM" id="Phobius"/>
    </source>
</evidence>
<keyword evidence="8" id="KW-0456">Lyase</keyword>
<dbReference type="PROSITE" id="PS51891">
    <property type="entry name" value="CENP_V_GFA"/>
    <property type="match status" value="1"/>
</dbReference>
<evidence type="ECO:0000256" key="1">
    <source>
        <dbReference type="ARBA" id="ARBA00004370"/>
    </source>
</evidence>
<evidence type="ECO:0008006" key="14">
    <source>
        <dbReference type="Google" id="ProtNLM"/>
    </source>
</evidence>
<gene>
    <name evidence="12" type="ORF">VCS650_LOCUS33897</name>
</gene>
<dbReference type="AlphaFoldDB" id="A0A815HJU7"/>
<dbReference type="SUPFAM" id="SSF81321">
    <property type="entry name" value="Family A G protein-coupled receptor-like"/>
    <property type="match status" value="1"/>
</dbReference>
<evidence type="ECO:0000256" key="6">
    <source>
        <dbReference type="ARBA" id="ARBA00022989"/>
    </source>
</evidence>
<comment type="caution">
    <text evidence="12">The sequence shown here is derived from an EMBL/GenBank/DDBJ whole genome shotgun (WGS) entry which is preliminary data.</text>
</comment>
<evidence type="ECO:0000313" key="13">
    <source>
        <dbReference type="Proteomes" id="UP000663891"/>
    </source>
</evidence>
<evidence type="ECO:0000256" key="7">
    <source>
        <dbReference type="ARBA" id="ARBA00023136"/>
    </source>
</evidence>
<comment type="subcellular location">
    <subcellularLocation>
        <location evidence="1">Membrane</location>
    </subcellularLocation>
</comment>
<feature type="transmembrane region" description="Helical" evidence="9">
    <location>
        <begin position="227"/>
        <end position="244"/>
    </location>
</feature>
<feature type="transmembrane region" description="Helical" evidence="9">
    <location>
        <begin position="56"/>
        <end position="78"/>
    </location>
</feature>
<dbReference type="PROSITE" id="PS50262">
    <property type="entry name" value="G_PROTEIN_RECEP_F1_2"/>
    <property type="match status" value="1"/>
</dbReference>
<evidence type="ECO:0000256" key="3">
    <source>
        <dbReference type="ARBA" id="ARBA00022692"/>
    </source>
</evidence>
<dbReference type="SUPFAM" id="SSF51316">
    <property type="entry name" value="Mss4-like"/>
    <property type="match status" value="1"/>
</dbReference>
<organism evidence="12 13">
    <name type="scientific">Adineta steineri</name>
    <dbReference type="NCBI Taxonomy" id="433720"/>
    <lineage>
        <taxon>Eukaryota</taxon>
        <taxon>Metazoa</taxon>
        <taxon>Spiralia</taxon>
        <taxon>Gnathifera</taxon>
        <taxon>Rotifera</taxon>
        <taxon>Eurotatoria</taxon>
        <taxon>Bdelloidea</taxon>
        <taxon>Adinetida</taxon>
        <taxon>Adinetidae</taxon>
        <taxon>Adineta</taxon>
    </lineage>
</organism>
<name>A0A815HJU7_9BILA</name>
<dbReference type="Gene3D" id="2.170.150.70">
    <property type="match status" value="1"/>
</dbReference>
<dbReference type="InterPro" id="IPR017452">
    <property type="entry name" value="GPCR_Rhodpsn_7TM"/>
</dbReference>
<dbReference type="InterPro" id="IPR006913">
    <property type="entry name" value="CENP-V/GFA"/>
</dbReference>
<feature type="transmembrane region" description="Helical" evidence="9">
    <location>
        <begin position="26"/>
        <end position="44"/>
    </location>
</feature>
<sequence>MTTNTTSSNTFVVYLANIQKQITRTLVVPLVVGFIGNFISCVVFRQKQLRSNAMSLLLTAASIFNIIVLIYGIGTSLYGVDHTSPETYSVVFCKIRIYIRHILLMTVRSYITLASAASFALTSSRTNLRSLCEMRYVKWAIVVVPFIWPLIAIHMPFFTIIRNNQCVNANSYVIPYAIYFFLVVGIFPVVSMVIFILLTVKNLRSLRRRIQPSIVNRVTLKSRDQQFIRMLLALVIIMSLSSASSELIGHCLCDEIKVKIQRETLNDISNGTALCHCENCKRATGGLSSYNLILPEDKVVVLDSKSLMKQYDDTNTKSKNLVERYFCSQCGSPIYSKSSKLMPKKRIIKLSLFSGKIDQLPCPSIEVFCKDMMKWEKQIDGAKYYDESVE</sequence>
<keyword evidence="5" id="KW-0862">Zinc</keyword>
<dbReference type="PANTHER" id="PTHR33337:SF40">
    <property type="entry name" value="CENP-V_GFA DOMAIN-CONTAINING PROTEIN-RELATED"/>
    <property type="match status" value="1"/>
</dbReference>
<dbReference type="Pfam" id="PF04828">
    <property type="entry name" value="GFA"/>
    <property type="match status" value="1"/>
</dbReference>
<evidence type="ECO:0000256" key="4">
    <source>
        <dbReference type="ARBA" id="ARBA00022723"/>
    </source>
</evidence>
<comment type="similarity">
    <text evidence="2">Belongs to the Gfa family.</text>
</comment>
<feature type="transmembrane region" description="Helical" evidence="9">
    <location>
        <begin position="136"/>
        <end position="157"/>
    </location>
</feature>
<proteinExistence type="inferred from homology"/>
<feature type="domain" description="CENP-V/GFA" evidence="11">
    <location>
        <begin position="247"/>
        <end position="376"/>
    </location>
</feature>
<dbReference type="Proteomes" id="UP000663891">
    <property type="component" value="Unassembled WGS sequence"/>
</dbReference>
<dbReference type="GO" id="GO:0016020">
    <property type="term" value="C:membrane"/>
    <property type="evidence" value="ECO:0007669"/>
    <property type="project" value="UniProtKB-SubCell"/>
</dbReference>
<evidence type="ECO:0000256" key="8">
    <source>
        <dbReference type="ARBA" id="ARBA00023239"/>
    </source>
</evidence>
<evidence type="ECO:0000256" key="5">
    <source>
        <dbReference type="ARBA" id="ARBA00022833"/>
    </source>
</evidence>
<keyword evidence="7 9" id="KW-0472">Membrane</keyword>
<evidence type="ECO:0000256" key="2">
    <source>
        <dbReference type="ARBA" id="ARBA00005495"/>
    </source>
</evidence>
<dbReference type="EMBL" id="CAJNON010000682">
    <property type="protein sequence ID" value="CAF1353400.1"/>
    <property type="molecule type" value="Genomic_DNA"/>
</dbReference>
<protein>
    <recommendedName>
        <fullName evidence="14">G-protein coupled receptors family 1 profile domain-containing protein</fullName>
    </recommendedName>
</protein>
<feature type="transmembrane region" description="Helical" evidence="9">
    <location>
        <begin position="177"/>
        <end position="200"/>
    </location>
</feature>
<dbReference type="OrthoDB" id="9985472at2759"/>
<evidence type="ECO:0000259" key="11">
    <source>
        <dbReference type="PROSITE" id="PS51891"/>
    </source>
</evidence>
<keyword evidence="3 9" id="KW-0812">Transmembrane</keyword>
<dbReference type="PANTHER" id="PTHR33337">
    <property type="entry name" value="GFA DOMAIN-CONTAINING PROTEIN"/>
    <property type="match status" value="1"/>
</dbReference>
<accession>A0A815HJU7</accession>
<feature type="transmembrane region" description="Helical" evidence="9">
    <location>
        <begin position="98"/>
        <end position="124"/>
    </location>
</feature>
<keyword evidence="4" id="KW-0479">Metal-binding</keyword>
<evidence type="ECO:0000313" key="12">
    <source>
        <dbReference type="EMBL" id="CAF1353400.1"/>
    </source>
</evidence>
<keyword evidence="6 9" id="KW-1133">Transmembrane helix</keyword>